<dbReference type="InterPro" id="IPR020578">
    <property type="entry name" value="Aminotrans_V_PyrdxlP_BS"/>
</dbReference>
<dbReference type="GO" id="GO:0031071">
    <property type="term" value="F:cysteine desulfurase activity"/>
    <property type="evidence" value="ECO:0007669"/>
    <property type="project" value="UniProtKB-EC"/>
</dbReference>
<dbReference type="SUPFAM" id="SSF53383">
    <property type="entry name" value="PLP-dependent transferases"/>
    <property type="match status" value="1"/>
</dbReference>
<evidence type="ECO:0000256" key="4">
    <source>
        <dbReference type="ARBA" id="ARBA00012239"/>
    </source>
</evidence>
<evidence type="ECO:0000256" key="7">
    <source>
        <dbReference type="ARBA" id="ARBA00022898"/>
    </source>
</evidence>
<dbReference type="Gene3D" id="3.90.1150.10">
    <property type="entry name" value="Aspartate Aminotransferase, domain 1"/>
    <property type="match status" value="1"/>
</dbReference>
<dbReference type="PIRSF" id="PIRSF005572">
    <property type="entry name" value="NifS"/>
    <property type="match status" value="1"/>
</dbReference>
<keyword evidence="6" id="KW-0479">Metal-binding</keyword>
<keyword evidence="5 13" id="KW-0808">Transferase</keyword>
<dbReference type="Gene3D" id="1.10.260.50">
    <property type="match status" value="1"/>
</dbReference>
<evidence type="ECO:0000256" key="11">
    <source>
        <dbReference type="RuleBase" id="RU004504"/>
    </source>
</evidence>
<proteinExistence type="inferred from homology"/>
<evidence type="ECO:0000256" key="9">
    <source>
        <dbReference type="ARBA" id="ARBA00023014"/>
    </source>
</evidence>
<dbReference type="GO" id="GO:0051536">
    <property type="term" value="F:iron-sulfur cluster binding"/>
    <property type="evidence" value="ECO:0007669"/>
    <property type="project" value="UniProtKB-KW"/>
</dbReference>
<organism evidence="13 14">
    <name type="scientific">Gimesia chilikensis</name>
    <dbReference type="NCBI Taxonomy" id="2605989"/>
    <lineage>
        <taxon>Bacteria</taxon>
        <taxon>Pseudomonadati</taxon>
        <taxon>Planctomycetota</taxon>
        <taxon>Planctomycetia</taxon>
        <taxon>Planctomycetales</taxon>
        <taxon>Planctomycetaceae</taxon>
        <taxon>Gimesia</taxon>
    </lineage>
</organism>
<comment type="cofactor">
    <cofactor evidence="1 11">
        <name>pyridoxal 5'-phosphate</name>
        <dbReference type="ChEBI" id="CHEBI:597326"/>
    </cofactor>
</comment>
<protein>
    <recommendedName>
        <fullName evidence="4">cysteine desulfurase</fullName>
        <ecNumber evidence="4">2.8.1.7</ecNumber>
    </recommendedName>
</protein>
<reference evidence="13 14" key="1">
    <citation type="submission" date="2019-02" db="EMBL/GenBank/DDBJ databases">
        <title>Deep-cultivation of Planctomycetes and their phenomic and genomic characterization uncovers novel biology.</title>
        <authorList>
            <person name="Wiegand S."/>
            <person name="Jogler M."/>
            <person name="Boedeker C."/>
            <person name="Pinto D."/>
            <person name="Vollmers J."/>
            <person name="Rivas-Marin E."/>
            <person name="Kohn T."/>
            <person name="Peeters S.H."/>
            <person name="Heuer A."/>
            <person name="Rast P."/>
            <person name="Oberbeckmann S."/>
            <person name="Bunk B."/>
            <person name="Jeske O."/>
            <person name="Meyerdierks A."/>
            <person name="Storesund J.E."/>
            <person name="Kallscheuer N."/>
            <person name="Luecker S."/>
            <person name="Lage O.M."/>
            <person name="Pohl T."/>
            <person name="Merkel B.J."/>
            <person name="Hornburger P."/>
            <person name="Mueller R.-W."/>
            <person name="Bruemmer F."/>
            <person name="Labrenz M."/>
            <person name="Spormann A.M."/>
            <person name="Op den Camp H."/>
            <person name="Overmann J."/>
            <person name="Amann R."/>
            <person name="Jetten M.S.M."/>
            <person name="Mascher T."/>
            <person name="Medema M.H."/>
            <person name="Devos D.P."/>
            <person name="Kaster A.-K."/>
            <person name="Ovreas L."/>
            <person name="Rohde M."/>
            <person name="Galperin M.Y."/>
            <person name="Jogler C."/>
        </authorList>
    </citation>
    <scope>NUCLEOTIDE SEQUENCE [LARGE SCALE GENOMIC DNA]</scope>
    <source>
        <strain evidence="13 14">V6</strain>
    </source>
</reference>
<accession>A0A517WAX7</accession>
<name>A0A517WAX7_9PLAN</name>
<evidence type="ECO:0000256" key="10">
    <source>
        <dbReference type="ARBA" id="ARBA00050776"/>
    </source>
</evidence>
<evidence type="ECO:0000256" key="3">
    <source>
        <dbReference type="ARBA" id="ARBA00006490"/>
    </source>
</evidence>
<dbReference type="Pfam" id="PF00266">
    <property type="entry name" value="Aminotran_5"/>
    <property type="match status" value="1"/>
</dbReference>
<evidence type="ECO:0000259" key="12">
    <source>
        <dbReference type="Pfam" id="PF00266"/>
    </source>
</evidence>
<evidence type="ECO:0000256" key="2">
    <source>
        <dbReference type="ARBA" id="ARBA00003120"/>
    </source>
</evidence>
<evidence type="ECO:0000313" key="13">
    <source>
        <dbReference type="EMBL" id="QDU02405.1"/>
    </source>
</evidence>
<evidence type="ECO:0000256" key="5">
    <source>
        <dbReference type="ARBA" id="ARBA00022679"/>
    </source>
</evidence>
<dbReference type="GO" id="GO:0046872">
    <property type="term" value="F:metal ion binding"/>
    <property type="evidence" value="ECO:0007669"/>
    <property type="project" value="UniProtKB-KW"/>
</dbReference>
<dbReference type="FunFam" id="3.40.640.10:FF:000084">
    <property type="entry name" value="IscS-like cysteine desulfurase"/>
    <property type="match status" value="1"/>
</dbReference>
<dbReference type="InterPro" id="IPR015424">
    <property type="entry name" value="PyrdxlP-dep_Trfase"/>
</dbReference>
<dbReference type="AlphaFoldDB" id="A0A517WAX7"/>
<comment type="function">
    <text evidence="2">Catalyzes the removal of elemental sulfur atoms from cysteine to produce alanine. Seems to participate in the biosynthesis of the nitrogenase metalloclusters by providing the inorganic sulfur required for the Fe-S core formation.</text>
</comment>
<dbReference type="PANTHER" id="PTHR11601">
    <property type="entry name" value="CYSTEINE DESULFURYLASE FAMILY MEMBER"/>
    <property type="match status" value="1"/>
</dbReference>
<sequence>MKEQIYLDFNATTPLPDQVAEAMKPYLREAHGNPSSLHWAGVPARDAIEKARSQVASLLSCDATEIVFTSGGSEANNQALKGIYFARRSDISAPHFITSQIEHPAILEPCRFLQSLGAELTCVPVDGQGLVDPVDVRRSIRKNTVLISIMHANNEVGTIQPIEEIAAIARENGIPCHTDAAQSVGKIPVDVDALGVDLLTVAGHKLYGPKGVGALYVREGLQLEPLMHGAGHEAGRRAGTENILEIVGLGTACDLARQALEQTQSRELRDDFWQKLKSAFGGAVVLNGHPELRLPNTLNVSFPGHIGGDILAGLPWLAASTGSACHAGSVEISPVLAAMGVSQEIGLGTVRFSLGRATTRSEIEQVLQGLIQIIGKSTGQ</sequence>
<dbReference type="InterPro" id="IPR015421">
    <property type="entry name" value="PyrdxlP-dep_Trfase_major"/>
</dbReference>
<comment type="similarity">
    <text evidence="3">Belongs to the class-V pyridoxal-phosphate-dependent aminotransferase family. NifS/IscS subfamily.</text>
</comment>
<dbReference type="InterPro" id="IPR016454">
    <property type="entry name" value="Cysteine_dSase"/>
</dbReference>
<gene>
    <name evidence="13" type="primary">iscS_1</name>
    <name evidence="13" type="ORF">V6x_21080</name>
</gene>
<dbReference type="Gene3D" id="3.40.640.10">
    <property type="entry name" value="Type I PLP-dependent aspartate aminotransferase-like (Major domain)"/>
    <property type="match status" value="1"/>
</dbReference>
<keyword evidence="8" id="KW-0408">Iron</keyword>
<dbReference type="EC" id="2.8.1.7" evidence="4"/>
<dbReference type="InterPro" id="IPR000192">
    <property type="entry name" value="Aminotrans_V_dom"/>
</dbReference>
<keyword evidence="7" id="KW-0663">Pyridoxal phosphate</keyword>
<comment type="catalytic activity">
    <reaction evidence="10">
        <text>(sulfur carrier)-H + L-cysteine = (sulfur carrier)-SH + L-alanine</text>
        <dbReference type="Rhea" id="RHEA:43892"/>
        <dbReference type="Rhea" id="RHEA-COMP:14737"/>
        <dbReference type="Rhea" id="RHEA-COMP:14739"/>
        <dbReference type="ChEBI" id="CHEBI:29917"/>
        <dbReference type="ChEBI" id="CHEBI:35235"/>
        <dbReference type="ChEBI" id="CHEBI:57972"/>
        <dbReference type="ChEBI" id="CHEBI:64428"/>
        <dbReference type="EC" id="2.8.1.7"/>
    </reaction>
</comment>
<evidence type="ECO:0000256" key="6">
    <source>
        <dbReference type="ARBA" id="ARBA00022723"/>
    </source>
</evidence>
<dbReference type="RefSeq" id="WP_145039169.1">
    <property type="nucleotide sequence ID" value="NZ_CP036347.1"/>
</dbReference>
<dbReference type="InterPro" id="IPR015422">
    <property type="entry name" value="PyrdxlP-dep_Trfase_small"/>
</dbReference>
<evidence type="ECO:0000313" key="14">
    <source>
        <dbReference type="Proteomes" id="UP000320722"/>
    </source>
</evidence>
<dbReference type="PANTHER" id="PTHR11601:SF34">
    <property type="entry name" value="CYSTEINE DESULFURASE"/>
    <property type="match status" value="1"/>
</dbReference>
<dbReference type="EMBL" id="CP036347">
    <property type="protein sequence ID" value="QDU02405.1"/>
    <property type="molecule type" value="Genomic_DNA"/>
</dbReference>
<evidence type="ECO:0000256" key="1">
    <source>
        <dbReference type="ARBA" id="ARBA00001933"/>
    </source>
</evidence>
<feature type="domain" description="Aminotransferase class V" evidence="12">
    <location>
        <begin position="5"/>
        <end position="366"/>
    </location>
</feature>
<dbReference type="Proteomes" id="UP000320722">
    <property type="component" value="Chromosome"/>
</dbReference>
<evidence type="ECO:0000256" key="8">
    <source>
        <dbReference type="ARBA" id="ARBA00023004"/>
    </source>
</evidence>
<keyword evidence="9" id="KW-0411">Iron-sulfur</keyword>
<dbReference type="PROSITE" id="PS00595">
    <property type="entry name" value="AA_TRANSFER_CLASS_5"/>
    <property type="match status" value="1"/>
</dbReference>